<proteinExistence type="predicted"/>
<protein>
    <recommendedName>
        <fullName evidence="2">DUF4167 domain-containing protein</fullName>
    </recommendedName>
</protein>
<feature type="compositionally biased region" description="Basic and acidic residues" evidence="1">
    <location>
        <begin position="258"/>
        <end position="293"/>
    </location>
</feature>
<evidence type="ECO:0000256" key="1">
    <source>
        <dbReference type="SAM" id="MobiDB-lite"/>
    </source>
</evidence>
<name>F8EW65_ZYMMT</name>
<dbReference type="eggNOG" id="COG5373">
    <property type="taxonomic scope" value="Bacteria"/>
</dbReference>
<feature type="compositionally biased region" description="Polar residues" evidence="1">
    <location>
        <begin position="157"/>
        <end position="174"/>
    </location>
</feature>
<dbReference type="PATRIC" id="fig|579138.3.peg.1679"/>
<feature type="domain" description="DUF4167" evidence="2">
    <location>
        <begin position="25"/>
        <end position="97"/>
    </location>
</feature>
<dbReference type="Proteomes" id="UP000000491">
    <property type="component" value="Chromosome"/>
</dbReference>
<evidence type="ECO:0000313" key="4">
    <source>
        <dbReference type="Proteomes" id="UP000000491"/>
    </source>
</evidence>
<feature type="region of interest" description="Disordered" evidence="1">
    <location>
        <begin position="109"/>
        <end position="355"/>
    </location>
</feature>
<sequence length="355" mass="41573">MADGDLTTSNDEGSEQLINNRQNGRRRGRSGGLPRSNPSNGMDRNNRIDSRARGNASQLHEKYKVMARDMQLQGDRVMTEYYLQFADHYFRVLNDSRLRYEEARMRDRNLSQENENNEQSMDNRFDNRDNRRPVPYAADNRLRRPRRIGSDERNNGENDYNTNLKNDYNNTPNMRSRRPLDDNNERMEMRERPERSERPDMRERSDIRPEYNERVENWGREPVQAQNPMPVQTAPVPITPVQEEAEPPVRRRGRRPKAVIEAEARAAEAARQAVEIEARKVDEQNDSDNHLSEAIDPPVRRRGRRPKAVIEAEARLEADRLPPAINRDEDSDVEEKPRRRGRRPKAETENITAEA</sequence>
<dbReference type="HOGENOM" id="CLU_066449_0_0_5"/>
<dbReference type="STRING" id="579138.Zymop_1585"/>
<accession>F8EW65</accession>
<feature type="compositionally biased region" description="Polar residues" evidence="1">
    <location>
        <begin position="1"/>
        <end position="11"/>
    </location>
</feature>
<dbReference type="InterPro" id="IPR025430">
    <property type="entry name" value="DUF4167"/>
</dbReference>
<evidence type="ECO:0000313" key="3">
    <source>
        <dbReference type="EMBL" id="AEI38475.1"/>
    </source>
</evidence>
<feature type="region of interest" description="Disordered" evidence="1">
    <location>
        <begin position="1"/>
        <end position="60"/>
    </location>
</feature>
<dbReference type="EMBL" id="CP002865">
    <property type="protein sequence ID" value="AEI38475.1"/>
    <property type="molecule type" value="Genomic_DNA"/>
</dbReference>
<evidence type="ECO:0000259" key="2">
    <source>
        <dbReference type="Pfam" id="PF13763"/>
    </source>
</evidence>
<feature type="compositionally biased region" description="Basic and acidic residues" evidence="1">
    <location>
        <begin position="121"/>
        <end position="132"/>
    </location>
</feature>
<dbReference type="Pfam" id="PF13763">
    <property type="entry name" value="DUF4167"/>
    <property type="match status" value="1"/>
</dbReference>
<reference evidence="3 4" key="1">
    <citation type="journal article" date="2011" name="J. Bacteriol.">
        <title>Genome sequence of the ethanol-producing Zymomonas mobilis subsp. pomaceae lectotype strain ATCC 29192.</title>
        <authorList>
            <person name="Kouvelis V.N."/>
            <person name="Davenport K.W."/>
            <person name="Brettin T.S."/>
            <person name="Bruce D."/>
            <person name="Detter C."/>
            <person name="Han C.S."/>
            <person name="Nolan M."/>
            <person name="Tapia R."/>
            <person name="Damoulaki A."/>
            <person name="Kyrpides N.C."/>
            <person name="Typas M.A."/>
            <person name="Pappas K.M."/>
        </authorList>
    </citation>
    <scope>NUCLEOTIDE SEQUENCE [LARGE SCALE GENOMIC DNA]</scope>
    <source>
        <strain evidence="4">ATCC 29192 / DSM 22645 / JCM 10191 / CCUG 17912 / NBRC 13757 / NCIMB 11200 / NRRL B-4491 / Barker I</strain>
    </source>
</reference>
<gene>
    <name evidence="3" type="ordered locus">Zymop_1585</name>
</gene>
<feature type="compositionally biased region" description="Basic and acidic residues" evidence="1">
    <location>
        <begin position="178"/>
        <end position="219"/>
    </location>
</feature>
<organism evidence="3 4">
    <name type="scientific">Zymomonas mobilis subsp. pomaceae (strain ATCC 29192 / DSM 22645 / JCM 10191 / CCUG 17912 / NBRC 13757 / NCIMB 11200 / NRRL B-4491 / Barker I)</name>
    <dbReference type="NCBI Taxonomy" id="579138"/>
    <lineage>
        <taxon>Bacteria</taxon>
        <taxon>Pseudomonadati</taxon>
        <taxon>Pseudomonadota</taxon>
        <taxon>Alphaproteobacteria</taxon>
        <taxon>Sphingomonadales</taxon>
        <taxon>Zymomonadaceae</taxon>
        <taxon>Zymomonas</taxon>
    </lineage>
</organism>
<feature type="compositionally biased region" description="Basic and acidic residues" evidence="1">
    <location>
        <begin position="308"/>
        <end position="320"/>
    </location>
</feature>
<dbReference type="AlphaFoldDB" id="F8EW65"/>
<dbReference type="KEGG" id="zmp:Zymop_1585"/>